<name>U1GYY1_TRESO</name>
<dbReference type="Proteomes" id="UP000016412">
    <property type="component" value="Unassembled WGS sequence"/>
</dbReference>
<evidence type="ECO:0000313" key="3">
    <source>
        <dbReference type="EMBL" id="ERK05094.1"/>
    </source>
</evidence>
<gene>
    <name evidence="3" type="ORF">HMPREF0860_1579</name>
    <name evidence="2" type="ORF">HMPREF1325_1314</name>
</gene>
<protein>
    <recommendedName>
        <fullName evidence="1">DUF6291 domain-containing protein</fullName>
    </recommendedName>
</protein>
<evidence type="ECO:0000313" key="2">
    <source>
        <dbReference type="EMBL" id="ERF61754.1"/>
    </source>
</evidence>
<comment type="caution">
    <text evidence="2">The sequence shown here is derived from an EMBL/GenBank/DDBJ whole genome shotgun (WGS) entry which is preliminary data.</text>
</comment>
<feature type="domain" description="DUF6291" evidence="1">
    <location>
        <begin position="4"/>
        <end position="64"/>
    </location>
</feature>
<dbReference type="InterPro" id="IPR046258">
    <property type="entry name" value="DUF6291"/>
</dbReference>
<dbReference type="AlphaFoldDB" id="U1GYY1"/>
<dbReference type="PATRIC" id="fig|1125725.3.peg.197"/>
<dbReference type="Proteomes" id="UP000016646">
    <property type="component" value="Unassembled WGS sequence"/>
</dbReference>
<dbReference type="EMBL" id="AUZJ01000005">
    <property type="protein sequence ID" value="ERF61754.1"/>
    <property type="molecule type" value="Genomic_DNA"/>
</dbReference>
<reference evidence="4 5" key="1">
    <citation type="submission" date="2013-08" db="EMBL/GenBank/DDBJ databases">
        <authorList>
            <person name="Durkin A.S."/>
            <person name="Haft D.R."/>
            <person name="McCorrison J."/>
            <person name="Torralba M."/>
            <person name="Gillis M."/>
            <person name="Haft D.H."/>
            <person name="Methe B."/>
            <person name="Sutton G."/>
            <person name="Nelson K.E."/>
        </authorList>
    </citation>
    <scope>NUCLEOTIDE SEQUENCE [LARGE SCALE GENOMIC DNA]</scope>
    <source>
        <strain evidence="3 5">ATCC 35536</strain>
        <strain evidence="2 4">VPI DR56BR1116</strain>
    </source>
</reference>
<evidence type="ECO:0000313" key="5">
    <source>
        <dbReference type="Proteomes" id="UP000016646"/>
    </source>
</evidence>
<sequence>MTGSFRFYDFFAEAMSELDDKQYGALMRAINEYVFMGKLPKLQGVPKMIFTLIKPYLDNNGDSWL</sequence>
<dbReference type="RefSeq" id="WP_021329300.1">
    <property type="nucleotide sequence ID" value="NZ_AUZJ01000005.1"/>
</dbReference>
<accession>U1GYY1</accession>
<evidence type="ECO:0000313" key="4">
    <source>
        <dbReference type="Proteomes" id="UP000016412"/>
    </source>
</evidence>
<dbReference type="Pfam" id="PF19808">
    <property type="entry name" value="DUF6291"/>
    <property type="match status" value="1"/>
</dbReference>
<keyword evidence="5" id="KW-1185">Reference proteome</keyword>
<organism evidence="2 4">
    <name type="scientific">Treponema socranskii subsp. socranskii VPI DR56BR1116 = ATCC 35536</name>
    <dbReference type="NCBI Taxonomy" id="1125725"/>
    <lineage>
        <taxon>Bacteria</taxon>
        <taxon>Pseudomonadati</taxon>
        <taxon>Spirochaetota</taxon>
        <taxon>Spirochaetia</taxon>
        <taxon>Spirochaetales</taxon>
        <taxon>Treponemataceae</taxon>
        <taxon>Treponema</taxon>
    </lineage>
</organism>
<dbReference type="EMBL" id="AVQI01000002">
    <property type="protein sequence ID" value="ERK05094.1"/>
    <property type="molecule type" value="Genomic_DNA"/>
</dbReference>
<evidence type="ECO:0000259" key="1">
    <source>
        <dbReference type="Pfam" id="PF19808"/>
    </source>
</evidence>
<dbReference type="STRING" id="1125725.HMPREF1325_1314"/>
<proteinExistence type="predicted"/>